<dbReference type="AlphaFoldDB" id="A0A4V1AKP7"/>
<dbReference type="InterPro" id="IPR023393">
    <property type="entry name" value="START-like_dom_sf"/>
</dbReference>
<dbReference type="OrthoDB" id="2355173at2"/>
<dbReference type="EMBL" id="CP037954">
    <property type="protein sequence ID" value="QBO57004.1"/>
    <property type="molecule type" value="Genomic_DNA"/>
</dbReference>
<protein>
    <recommendedName>
        <fullName evidence="2">Activator of Hsp90 ATPase homologue 1/2-like C-terminal domain-containing protein</fullName>
    </recommendedName>
</protein>
<reference evidence="3 4" key="1">
    <citation type="submission" date="2019-03" db="EMBL/GenBank/DDBJ databases">
        <authorList>
            <person name="Kim H."/>
            <person name="Yu S.-M."/>
        </authorList>
    </citation>
    <scope>NUCLEOTIDE SEQUENCE [LARGE SCALE GENOMIC DNA]</scope>
    <source>
        <strain evidence="3 4">NBC122</strain>
    </source>
</reference>
<comment type="similarity">
    <text evidence="1">Belongs to the AHA1 family.</text>
</comment>
<dbReference type="SUPFAM" id="SSF55961">
    <property type="entry name" value="Bet v1-like"/>
    <property type="match status" value="1"/>
</dbReference>
<name>A0A4V1AKP7_9FLAO</name>
<organism evidence="3 4">
    <name type="scientific">Chryseobacterium salivictor</name>
    <dbReference type="NCBI Taxonomy" id="2547600"/>
    <lineage>
        <taxon>Bacteria</taxon>
        <taxon>Pseudomonadati</taxon>
        <taxon>Bacteroidota</taxon>
        <taxon>Flavobacteriia</taxon>
        <taxon>Flavobacteriales</taxon>
        <taxon>Weeksellaceae</taxon>
        <taxon>Chryseobacterium group</taxon>
        <taxon>Chryseobacterium</taxon>
    </lineage>
</organism>
<accession>A0A4V1AKP7</accession>
<sequence length="147" mass="16936">METLDYEIHISAPIQKVWDLLWSPETYPIWTQFFTPGSQMKSDWKVGGKTYFTNQKGEGMVSTIESLDEPNEVIFRHLGTVRDGVEDTYTREVKDWSGAEEKYFLRAIDENTTQLTATVHVSNENEDAMNKGFNEGFAMLKKLAEKE</sequence>
<evidence type="ECO:0000313" key="3">
    <source>
        <dbReference type="EMBL" id="QBO57004.1"/>
    </source>
</evidence>
<evidence type="ECO:0000313" key="4">
    <source>
        <dbReference type="Proteomes" id="UP000294419"/>
    </source>
</evidence>
<proteinExistence type="inferred from homology"/>
<keyword evidence="4" id="KW-1185">Reference proteome</keyword>
<dbReference type="CDD" id="cd07814">
    <property type="entry name" value="SRPBCC_CalC_Aha1-like"/>
    <property type="match status" value="1"/>
</dbReference>
<dbReference type="Proteomes" id="UP000294419">
    <property type="component" value="Chromosome"/>
</dbReference>
<dbReference type="KEGG" id="csal:NBC122_00146"/>
<feature type="domain" description="Activator of Hsp90 ATPase homologue 1/2-like C-terminal" evidence="2">
    <location>
        <begin position="12"/>
        <end position="144"/>
    </location>
</feature>
<dbReference type="Pfam" id="PF08327">
    <property type="entry name" value="AHSA1"/>
    <property type="match status" value="1"/>
</dbReference>
<gene>
    <name evidence="3" type="ORF">NBC122_00146</name>
</gene>
<dbReference type="Gene3D" id="3.30.530.20">
    <property type="match status" value="1"/>
</dbReference>
<dbReference type="InterPro" id="IPR013538">
    <property type="entry name" value="ASHA1/2-like_C"/>
</dbReference>
<dbReference type="RefSeq" id="WP_133438546.1">
    <property type="nucleotide sequence ID" value="NZ_CP037954.1"/>
</dbReference>
<evidence type="ECO:0000259" key="2">
    <source>
        <dbReference type="Pfam" id="PF08327"/>
    </source>
</evidence>
<evidence type="ECO:0000256" key="1">
    <source>
        <dbReference type="ARBA" id="ARBA00006817"/>
    </source>
</evidence>